<evidence type="ECO:0000256" key="5">
    <source>
        <dbReference type="ARBA" id="ARBA00022692"/>
    </source>
</evidence>
<keyword evidence="7 8" id="KW-0472">Membrane</keyword>
<feature type="domain" description="Phosphoethanolamine transferase N-terminal" evidence="10">
    <location>
        <begin position="52"/>
        <end position="201"/>
    </location>
</feature>
<evidence type="ECO:0000256" key="1">
    <source>
        <dbReference type="ARBA" id="ARBA00004429"/>
    </source>
</evidence>
<feature type="domain" description="Sulfatase N-terminal" evidence="9">
    <location>
        <begin position="230"/>
        <end position="520"/>
    </location>
</feature>
<feature type="transmembrane region" description="Helical" evidence="8">
    <location>
        <begin position="72"/>
        <end position="92"/>
    </location>
</feature>
<feature type="transmembrane region" description="Helical" evidence="8">
    <location>
        <begin position="148"/>
        <end position="170"/>
    </location>
</feature>
<dbReference type="SUPFAM" id="SSF53649">
    <property type="entry name" value="Alkaline phosphatase-like"/>
    <property type="match status" value="1"/>
</dbReference>
<dbReference type="Pfam" id="PF08019">
    <property type="entry name" value="EptA_B_N"/>
    <property type="match status" value="1"/>
</dbReference>
<organism evidence="11 12">
    <name type="scientific">Aeromonas allosaccharophila</name>
    <dbReference type="NCBI Taxonomy" id="656"/>
    <lineage>
        <taxon>Bacteria</taxon>
        <taxon>Pseudomonadati</taxon>
        <taxon>Pseudomonadota</taxon>
        <taxon>Gammaproteobacteria</taxon>
        <taxon>Aeromonadales</taxon>
        <taxon>Aeromonadaceae</taxon>
        <taxon>Aeromonas</taxon>
    </lineage>
</organism>
<evidence type="ECO:0000256" key="6">
    <source>
        <dbReference type="ARBA" id="ARBA00022989"/>
    </source>
</evidence>
<evidence type="ECO:0000259" key="9">
    <source>
        <dbReference type="Pfam" id="PF00884"/>
    </source>
</evidence>
<keyword evidence="5 8" id="KW-0812">Transmembrane</keyword>
<dbReference type="Pfam" id="PF00884">
    <property type="entry name" value="Sulfatase"/>
    <property type="match status" value="1"/>
</dbReference>
<dbReference type="AlphaFoldDB" id="A0AAX3NVI9"/>
<evidence type="ECO:0000313" key="11">
    <source>
        <dbReference type="EMBL" id="WED78138.1"/>
    </source>
</evidence>
<evidence type="ECO:0000256" key="4">
    <source>
        <dbReference type="ARBA" id="ARBA00022679"/>
    </source>
</evidence>
<evidence type="ECO:0000256" key="2">
    <source>
        <dbReference type="ARBA" id="ARBA00022475"/>
    </source>
</evidence>
<protein>
    <submittedName>
        <fullName evidence="11">Phosphoethanolamine--lipid A transferase</fullName>
    </submittedName>
</protein>
<feature type="transmembrane region" description="Helical" evidence="8">
    <location>
        <begin position="44"/>
        <end position="65"/>
    </location>
</feature>
<sequence>MRVTLGVLKTNFLLVLFFALVLNWPIFLHFYTALSGLSHVKVGFAISIPLVLIAALNAVFIPFTFRFVLKPFFTVLILSGSIVSYAMLKYGVIFDAGMMQNIVETNSGEAGAYLNGSVALWFLLTGLLPVLVLWSLRIRYPARWYQGLALRAGALALSLLFIGGVAALYYQDYASVGRNNKSLAKEIVPANYVHGLYKYGRDVLFATPIPYQHLGTDARVVARGSKPTLMFLVVGETARSQNYSLNGYGKATNSFTAKEQGMVSFKDVRSCGTATAVSVPCMFSNLTRHGYDDQLASSRDGLLDVLQHAGVSVLWKENDGGCKGVCRNVPTIEILPKSYPALCQGESCYDEVLLEGLDQQIAGMKGNKLVAFHLMGSHGPTYFRRYPASERAFMPDCPRSDIENCSNEELVNTYDNTIRYTDKVVGQLIEKLKSLESQYDVGLVYLSDHGESLGAMGLYLHGTPYKFAPDDQTRVPLLTWFSPQLQADRQLDMGCLAAEASSQRFSHDNLFHSMLGIMDVQTSVYDNKLDLFKPCRAG</sequence>
<dbReference type="NCBIfam" id="NF028537">
    <property type="entry name" value="P_eth_NH2_trans"/>
    <property type="match status" value="1"/>
</dbReference>
<dbReference type="InterPro" id="IPR058130">
    <property type="entry name" value="PEA_transf_C"/>
</dbReference>
<evidence type="ECO:0000259" key="10">
    <source>
        <dbReference type="Pfam" id="PF08019"/>
    </source>
</evidence>
<evidence type="ECO:0000256" key="7">
    <source>
        <dbReference type="ARBA" id="ARBA00023136"/>
    </source>
</evidence>
<dbReference type="PANTHER" id="PTHR30443">
    <property type="entry name" value="INNER MEMBRANE PROTEIN"/>
    <property type="match status" value="1"/>
</dbReference>
<evidence type="ECO:0000313" key="12">
    <source>
        <dbReference type="Proteomes" id="UP001213721"/>
    </source>
</evidence>
<feature type="transmembrane region" description="Helical" evidence="8">
    <location>
        <begin position="12"/>
        <end position="32"/>
    </location>
</feature>
<dbReference type="InterPro" id="IPR017850">
    <property type="entry name" value="Alkaline_phosphatase_core_sf"/>
</dbReference>
<evidence type="ECO:0000256" key="3">
    <source>
        <dbReference type="ARBA" id="ARBA00022519"/>
    </source>
</evidence>
<dbReference type="PANTHER" id="PTHR30443:SF0">
    <property type="entry name" value="PHOSPHOETHANOLAMINE TRANSFERASE EPTA"/>
    <property type="match status" value="1"/>
</dbReference>
<dbReference type="Gene3D" id="3.40.720.10">
    <property type="entry name" value="Alkaline Phosphatase, subunit A"/>
    <property type="match status" value="1"/>
</dbReference>
<dbReference type="GO" id="GO:0016776">
    <property type="term" value="F:phosphotransferase activity, phosphate group as acceptor"/>
    <property type="evidence" value="ECO:0007669"/>
    <property type="project" value="TreeGrafter"/>
</dbReference>
<keyword evidence="3" id="KW-0997">Cell inner membrane</keyword>
<feature type="transmembrane region" description="Helical" evidence="8">
    <location>
        <begin position="112"/>
        <end position="136"/>
    </location>
</feature>
<name>A0AAX3NVI9_9GAMM</name>
<keyword evidence="2" id="KW-1003">Cell membrane</keyword>
<keyword evidence="4 11" id="KW-0808">Transferase</keyword>
<dbReference type="GO" id="GO:0005886">
    <property type="term" value="C:plasma membrane"/>
    <property type="evidence" value="ECO:0007669"/>
    <property type="project" value="UniProtKB-SubCell"/>
</dbReference>
<evidence type="ECO:0000256" key="8">
    <source>
        <dbReference type="SAM" id="Phobius"/>
    </source>
</evidence>
<dbReference type="InterPro" id="IPR000917">
    <property type="entry name" value="Sulfatase_N"/>
</dbReference>
<gene>
    <name evidence="11" type="ORF">PYU98_07925</name>
</gene>
<proteinExistence type="predicted"/>
<dbReference type="Proteomes" id="UP001213721">
    <property type="component" value="Chromosome"/>
</dbReference>
<dbReference type="InterPro" id="IPR040423">
    <property type="entry name" value="PEA_transferase"/>
</dbReference>
<reference evidence="11" key="1">
    <citation type="submission" date="2023-02" db="EMBL/GenBank/DDBJ databases">
        <title>The sequence of Aeromonas allosaccharophila K520.</title>
        <authorList>
            <person name="Luo X."/>
        </authorList>
    </citation>
    <scope>NUCLEOTIDE SEQUENCE</scope>
    <source>
        <strain evidence="11">K520</strain>
    </source>
</reference>
<dbReference type="EMBL" id="CP118988">
    <property type="protein sequence ID" value="WED78138.1"/>
    <property type="molecule type" value="Genomic_DNA"/>
</dbReference>
<accession>A0AAX3NVI9</accession>
<dbReference type="InterPro" id="IPR012549">
    <property type="entry name" value="EptA-like_N"/>
</dbReference>
<dbReference type="CDD" id="cd16017">
    <property type="entry name" value="LptA"/>
    <property type="match status" value="1"/>
</dbReference>
<comment type="subcellular location">
    <subcellularLocation>
        <location evidence="1">Cell inner membrane</location>
        <topology evidence="1">Multi-pass membrane protein</topology>
    </subcellularLocation>
</comment>
<dbReference type="RefSeq" id="WP_275057842.1">
    <property type="nucleotide sequence ID" value="NZ_CP118988.1"/>
</dbReference>
<dbReference type="GO" id="GO:0009244">
    <property type="term" value="P:lipopolysaccharide core region biosynthetic process"/>
    <property type="evidence" value="ECO:0007669"/>
    <property type="project" value="TreeGrafter"/>
</dbReference>
<keyword evidence="6 8" id="KW-1133">Transmembrane helix</keyword>